<protein>
    <recommendedName>
        <fullName evidence="4">GGDEF domain-containing protein</fullName>
    </recommendedName>
</protein>
<evidence type="ECO:0000313" key="3">
    <source>
        <dbReference type="Proteomes" id="UP000528286"/>
    </source>
</evidence>
<feature type="transmembrane region" description="Helical" evidence="1">
    <location>
        <begin position="35"/>
        <end position="62"/>
    </location>
</feature>
<dbReference type="RefSeq" id="WP_343066716.1">
    <property type="nucleotide sequence ID" value="NZ_JACIEZ010000016.1"/>
</dbReference>
<feature type="transmembrane region" description="Helical" evidence="1">
    <location>
        <begin position="98"/>
        <end position="114"/>
    </location>
</feature>
<feature type="transmembrane region" description="Helical" evidence="1">
    <location>
        <begin position="121"/>
        <end position="139"/>
    </location>
</feature>
<organism evidence="2 3">
    <name type="scientific">Gellertiella hungarica</name>
    <dbReference type="NCBI Taxonomy" id="1572859"/>
    <lineage>
        <taxon>Bacteria</taxon>
        <taxon>Pseudomonadati</taxon>
        <taxon>Pseudomonadota</taxon>
        <taxon>Alphaproteobacteria</taxon>
        <taxon>Hyphomicrobiales</taxon>
        <taxon>Rhizobiaceae</taxon>
        <taxon>Gellertiella</taxon>
    </lineage>
</organism>
<evidence type="ECO:0000313" key="2">
    <source>
        <dbReference type="EMBL" id="MBB4067220.1"/>
    </source>
</evidence>
<sequence>MAEAVATMRETDALTAASVTVAWVVALNKPFYPLYVWWLTGEGTAASLVAVAAAPFFAAAALMAKTNPLAARLGVPLIGIVDTVLAGVFLGQAGGTELYFAACLMLVALNFHAAEKWLQRGLAVFGFVVFFLFHGRFSAPLHVWDAAGVQSLLTLNAFSVASLMTFIALRYAGVPRG</sequence>
<dbReference type="EMBL" id="JACIEZ010000016">
    <property type="protein sequence ID" value="MBB4067220.1"/>
    <property type="molecule type" value="Genomic_DNA"/>
</dbReference>
<dbReference type="Proteomes" id="UP000528286">
    <property type="component" value="Unassembled WGS sequence"/>
</dbReference>
<keyword evidence="1" id="KW-0472">Membrane</keyword>
<evidence type="ECO:0008006" key="4">
    <source>
        <dbReference type="Google" id="ProtNLM"/>
    </source>
</evidence>
<accession>A0A7W6NM50</accession>
<feature type="transmembrane region" description="Helical" evidence="1">
    <location>
        <begin position="151"/>
        <end position="172"/>
    </location>
</feature>
<comment type="caution">
    <text evidence="2">The sequence shown here is derived from an EMBL/GenBank/DDBJ whole genome shotgun (WGS) entry which is preliminary data.</text>
</comment>
<dbReference type="AlphaFoldDB" id="A0A7W6NM50"/>
<keyword evidence="3" id="KW-1185">Reference proteome</keyword>
<evidence type="ECO:0000256" key="1">
    <source>
        <dbReference type="SAM" id="Phobius"/>
    </source>
</evidence>
<proteinExistence type="predicted"/>
<keyword evidence="1" id="KW-0812">Transmembrane</keyword>
<gene>
    <name evidence="2" type="ORF">GGR23_004451</name>
</gene>
<reference evidence="2 3" key="1">
    <citation type="submission" date="2020-08" db="EMBL/GenBank/DDBJ databases">
        <title>Genomic Encyclopedia of Type Strains, Phase IV (KMG-IV): sequencing the most valuable type-strain genomes for metagenomic binning, comparative biology and taxonomic classification.</title>
        <authorList>
            <person name="Goeker M."/>
        </authorList>
    </citation>
    <scope>NUCLEOTIDE SEQUENCE [LARGE SCALE GENOMIC DNA]</scope>
    <source>
        <strain evidence="2 3">DSM 29853</strain>
    </source>
</reference>
<name>A0A7W6NM50_9HYPH</name>
<feature type="transmembrane region" description="Helical" evidence="1">
    <location>
        <begin position="69"/>
        <end position="92"/>
    </location>
</feature>
<keyword evidence="1" id="KW-1133">Transmembrane helix</keyword>